<feature type="transmembrane region" description="Helical" evidence="1">
    <location>
        <begin position="202"/>
        <end position="228"/>
    </location>
</feature>
<feature type="transmembrane region" description="Helical" evidence="1">
    <location>
        <begin position="113"/>
        <end position="130"/>
    </location>
</feature>
<feature type="transmembrane region" description="Helical" evidence="1">
    <location>
        <begin position="368"/>
        <end position="384"/>
    </location>
</feature>
<keyword evidence="3" id="KW-1185">Reference proteome</keyword>
<dbReference type="RefSeq" id="WP_193865131.1">
    <property type="nucleotide sequence ID" value="NZ_JADEYR010000002.1"/>
</dbReference>
<reference evidence="2 3" key="1">
    <citation type="submission" date="2020-10" db="EMBL/GenBank/DDBJ databases">
        <title>Draft genome and description of Brachybacterium epidermidis sp nov.</title>
        <authorList>
            <person name="Boxberger M."/>
            <person name="La Scola B."/>
        </authorList>
    </citation>
    <scope>NUCLEOTIDE SEQUENCE [LARGE SCALE GENOMIC DNA]</scope>
    <source>
        <strain evidence="2 3">Marseille-Q2903</strain>
    </source>
</reference>
<feature type="transmembrane region" description="Helical" evidence="1">
    <location>
        <begin position="48"/>
        <end position="70"/>
    </location>
</feature>
<accession>A0ABR9VYY5</accession>
<evidence type="ECO:0000256" key="1">
    <source>
        <dbReference type="SAM" id="Phobius"/>
    </source>
</evidence>
<protein>
    <submittedName>
        <fullName evidence="2">ABC transporter permease</fullName>
    </submittedName>
</protein>
<dbReference type="EMBL" id="JADEYR010000002">
    <property type="protein sequence ID" value="MBE9403397.1"/>
    <property type="molecule type" value="Genomic_DNA"/>
</dbReference>
<feature type="transmembrane region" description="Helical" evidence="1">
    <location>
        <begin position="82"/>
        <end position="101"/>
    </location>
</feature>
<feature type="transmembrane region" description="Helical" evidence="1">
    <location>
        <begin position="137"/>
        <end position="154"/>
    </location>
</feature>
<gene>
    <name evidence="2" type="ORF">IOE58_04040</name>
</gene>
<feature type="transmembrane region" description="Helical" evidence="1">
    <location>
        <begin position="174"/>
        <end position="190"/>
    </location>
</feature>
<keyword evidence="1" id="KW-0472">Membrane</keyword>
<comment type="caution">
    <text evidence="2">The sequence shown here is derived from an EMBL/GenBank/DDBJ whole genome shotgun (WGS) entry which is preliminary data.</text>
</comment>
<evidence type="ECO:0000313" key="3">
    <source>
        <dbReference type="Proteomes" id="UP000644727"/>
    </source>
</evidence>
<keyword evidence="1" id="KW-0812">Transmembrane</keyword>
<keyword evidence="1" id="KW-1133">Transmembrane helix</keyword>
<sequence length="407" mass="43293">MSESRFSVVPISTLVKDGAGHVASSIGSIRIPEFVLFGLLMAGGGLPISMLGPIPVGHLILGLICAYGGFQRPTRDFGKFQLIVPALVLALFYVGMVSLFADPSAFAAEWQERLLRMSAVTVMMLFLASGRLELRSALLGCFVVLVVNVPLFYAGLVPDTYGGYLTGLIGDKNAAGLAYAVVGLLALMAVRSRGAVATIVAFSLAATWLTGSRTSIAAFSAGVAWIVLAPRLPMVGKWVLGAVIAFTVNLLAEDYSQIGVFSDREGSDLLRQRIDAASLERVEETGFFGQGLGEAYVVLDDRTWFFHNSYWSALVEGGWPWVIFLVAVSVLIMVRPFKGQVPSRQYLAQGAGVAVLICATRLGEVLYTNVWGIAVGAALFLLSAKRADEPLDASTQQASTVREGGGS</sequence>
<organism evidence="2 3">
    <name type="scientific">Brachybacterium epidermidis</name>
    <dbReference type="NCBI Taxonomy" id="2781983"/>
    <lineage>
        <taxon>Bacteria</taxon>
        <taxon>Bacillati</taxon>
        <taxon>Actinomycetota</taxon>
        <taxon>Actinomycetes</taxon>
        <taxon>Micrococcales</taxon>
        <taxon>Dermabacteraceae</taxon>
        <taxon>Brachybacterium</taxon>
    </lineage>
</organism>
<name>A0ABR9VYY5_9MICO</name>
<dbReference type="Proteomes" id="UP000644727">
    <property type="component" value="Unassembled WGS sequence"/>
</dbReference>
<evidence type="ECO:0000313" key="2">
    <source>
        <dbReference type="EMBL" id="MBE9403397.1"/>
    </source>
</evidence>
<feature type="transmembrane region" description="Helical" evidence="1">
    <location>
        <begin position="318"/>
        <end position="334"/>
    </location>
</feature>
<proteinExistence type="predicted"/>